<feature type="domain" description="Nicastrin small lobe" evidence="16">
    <location>
        <begin position="75"/>
        <end position="248"/>
    </location>
</feature>
<comment type="similarity">
    <text evidence="2">Belongs to the nicastrin family.</text>
</comment>
<evidence type="ECO:0000313" key="17">
    <source>
        <dbReference type="Ensembl" id="ENSCPBP00000036926.1"/>
    </source>
</evidence>
<dbReference type="InterPro" id="IPR041084">
    <property type="entry name" value="Ncstrn_small"/>
</dbReference>
<dbReference type="InterPro" id="IPR008710">
    <property type="entry name" value="Nicastrin"/>
</dbReference>
<evidence type="ECO:0000259" key="16">
    <source>
        <dbReference type="Pfam" id="PF18266"/>
    </source>
</evidence>
<dbReference type="Gene3D" id="3.40.630.10">
    <property type="entry name" value="Zn peptidases"/>
    <property type="match status" value="1"/>
</dbReference>
<reference evidence="17" key="2">
    <citation type="submission" date="2025-09" db="UniProtKB">
        <authorList>
            <consortium name="Ensembl"/>
        </authorList>
    </citation>
    <scope>IDENTIFICATION</scope>
</reference>
<dbReference type="GO" id="GO:0071277">
    <property type="term" value="P:cellular response to calcium ion"/>
    <property type="evidence" value="ECO:0007669"/>
    <property type="project" value="Ensembl"/>
</dbReference>
<evidence type="ECO:0000256" key="2">
    <source>
        <dbReference type="ARBA" id="ARBA00007717"/>
    </source>
</evidence>
<evidence type="ECO:0000256" key="1">
    <source>
        <dbReference type="ARBA" id="ARBA00004223"/>
    </source>
</evidence>
<dbReference type="GO" id="GO:0042470">
    <property type="term" value="C:melanosome"/>
    <property type="evidence" value="ECO:0007669"/>
    <property type="project" value="UniProtKB-SubCell"/>
</dbReference>
<dbReference type="Ensembl" id="ENSCPBT00000043305.1">
    <property type="protein sequence ID" value="ENSCPBP00000036926.1"/>
    <property type="gene ID" value="ENSCPBG00000025459.1"/>
</dbReference>
<evidence type="ECO:0000256" key="13">
    <source>
        <dbReference type="ARBA" id="ARBA00046288"/>
    </source>
</evidence>
<comment type="function">
    <text evidence="14">Essential subunit of the gamma-secretase complex, an endoprotease complex that catalyzes the intramembrane cleavage of integral membrane proteins such as Notch receptors and APP (amyloid-beta precursor protein). The gamma-secretase complex plays a role in Notch and Wnt signaling cascades and regulation of downstream processes via its role in processing key regulatory proteins, and by regulating cytosolic CTNNB1 levels.</text>
</comment>
<evidence type="ECO:0000256" key="14">
    <source>
        <dbReference type="ARBA" id="ARBA00058029"/>
    </source>
</evidence>
<dbReference type="GO" id="GO:0051402">
    <property type="term" value="P:neuron apoptotic process"/>
    <property type="evidence" value="ECO:0007669"/>
    <property type="project" value="Ensembl"/>
</dbReference>
<dbReference type="Pfam" id="PF18266">
    <property type="entry name" value="Ncstrn_small"/>
    <property type="match status" value="1"/>
</dbReference>
<dbReference type="GO" id="GO:1900271">
    <property type="term" value="P:regulation of long-term synaptic potentiation"/>
    <property type="evidence" value="ECO:0007669"/>
    <property type="project" value="Ensembl"/>
</dbReference>
<dbReference type="GO" id="GO:0007219">
    <property type="term" value="P:Notch signaling pathway"/>
    <property type="evidence" value="ECO:0007669"/>
    <property type="project" value="UniProtKB-KW"/>
</dbReference>
<dbReference type="GO" id="GO:0030674">
    <property type="term" value="F:protein-macromolecule adaptor activity"/>
    <property type="evidence" value="ECO:0007669"/>
    <property type="project" value="Ensembl"/>
</dbReference>
<dbReference type="GO" id="GO:0007220">
    <property type="term" value="P:Notch receptor processing"/>
    <property type="evidence" value="ECO:0007669"/>
    <property type="project" value="Ensembl"/>
</dbReference>
<dbReference type="GO" id="GO:0007212">
    <property type="term" value="P:G protein-coupled dopamine receptor signaling pathway"/>
    <property type="evidence" value="ECO:0007669"/>
    <property type="project" value="Ensembl"/>
</dbReference>
<keyword evidence="18" id="KW-1185">Reference proteome</keyword>
<dbReference type="GO" id="GO:1990926">
    <property type="term" value="P:short-term synaptic potentiation"/>
    <property type="evidence" value="ECO:0007669"/>
    <property type="project" value="Ensembl"/>
</dbReference>
<dbReference type="AlphaFoldDB" id="A0A8C3IRG5"/>
<evidence type="ECO:0000256" key="15">
    <source>
        <dbReference type="SAM" id="Phobius"/>
    </source>
</evidence>
<dbReference type="GO" id="GO:0061133">
    <property type="term" value="F:endopeptidase activator activity"/>
    <property type="evidence" value="ECO:0007669"/>
    <property type="project" value="Ensembl"/>
</dbReference>
<dbReference type="GO" id="GO:0007215">
    <property type="term" value="P:glutamate receptor signaling pathway"/>
    <property type="evidence" value="ECO:0007669"/>
    <property type="project" value="Ensembl"/>
</dbReference>
<gene>
    <name evidence="17" type="primary">NCSTN</name>
</gene>
<comment type="subcellular location">
    <subcellularLocation>
        <location evidence="12">Cytoplasmic vesicle membrane</location>
        <topology evidence="12">Single-pass membrane protein</topology>
    </subcellularLocation>
    <subcellularLocation>
        <location evidence="13">Endomembrane system</location>
        <topology evidence="13">Single-pass type I membrane protein</topology>
    </subcellularLocation>
    <subcellularLocation>
        <location evidence="1">Melanosome</location>
    </subcellularLocation>
</comment>
<dbReference type="GO" id="GO:0030534">
    <property type="term" value="P:adult behavior"/>
    <property type="evidence" value="ECO:0007669"/>
    <property type="project" value="Ensembl"/>
</dbReference>
<dbReference type="GO" id="GO:0042986">
    <property type="term" value="P:positive regulation of amyloid precursor protein biosynthetic process"/>
    <property type="evidence" value="ECO:0007669"/>
    <property type="project" value="Ensembl"/>
</dbReference>
<dbReference type="GO" id="GO:0006509">
    <property type="term" value="P:membrane protein ectodomain proteolysis"/>
    <property type="evidence" value="ECO:0007669"/>
    <property type="project" value="Ensembl"/>
</dbReference>
<name>A0A8C3IRG5_CHRPI</name>
<dbReference type="PANTHER" id="PTHR21092">
    <property type="entry name" value="NICASTRIN"/>
    <property type="match status" value="1"/>
</dbReference>
<dbReference type="GO" id="GO:0005794">
    <property type="term" value="C:Golgi apparatus"/>
    <property type="evidence" value="ECO:0007669"/>
    <property type="project" value="Ensembl"/>
</dbReference>
<dbReference type="GO" id="GO:0022010">
    <property type="term" value="P:central nervous system myelination"/>
    <property type="evidence" value="ECO:0007669"/>
    <property type="project" value="Ensembl"/>
</dbReference>
<dbReference type="GO" id="GO:0016485">
    <property type="term" value="P:protein processing"/>
    <property type="evidence" value="ECO:0007669"/>
    <property type="project" value="Ensembl"/>
</dbReference>
<dbReference type="GO" id="GO:0031293">
    <property type="term" value="P:membrane protein intracellular domain proteolysis"/>
    <property type="evidence" value="ECO:0007669"/>
    <property type="project" value="Ensembl"/>
</dbReference>
<dbReference type="GO" id="GO:0051117">
    <property type="term" value="F:ATPase binding"/>
    <property type="evidence" value="ECO:0007669"/>
    <property type="project" value="Ensembl"/>
</dbReference>
<evidence type="ECO:0000256" key="6">
    <source>
        <dbReference type="ARBA" id="ARBA00022976"/>
    </source>
</evidence>
<dbReference type="GO" id="GO:0030659">
    <property type="term" value="C:cytoplasmic vesicle membrane"/>
    <property type="evidence" value="ECO:0007669"/>
    <property type="project" value="UniProtKB-SubCell"/>
</dbReference>
<dbReference type="GO" id="GO:0007611">
    <property type="term" value="P:learning or memory"/>
    <property type="evidence" value="ECO:0007669"/>
    <property type="project" value="Ensembl"/>
</dbReference>
<evidence type="ECO:0000313" key="18">
    <source>
        <dbReference type="Proteomes" id="UP000694380"/>
    </source>
</evidence>
<evidence type="ECO:0000256" key="11">
    <source>
        <dbReference type="ARBA" id="ARBA00023329"/>
    </source>
</evidence>
<keyword evidence="10" id="KW-0325">Glycoprotein</keyword>
<dbReference type="Pfam" id="PF05450">
    <property type="entry name" value="Nicastrin"/>
    <property type="match status" value="1"/>
</dbReference>
<dbReference type="GO" id="GO:0042983">
    <property type="term" value="P:amyloid precursor protein biosynthetic process"/>
    <property type="evidence" value="ECO:0007669"/>
    <property type="project" value="Ensembl"/>
</dbReference>
<keyword evidence="9" id="KW-1015">Disulfide bond</keyword>
<dbReference type="PANTHER" id="PTHR21092:SF0">
    <property type="entry name" value="NICASTRIN"/>
    <property type="match status" value="1"/>
</dbReference>
<dbReference type="GO" id="GO:0070765">
    <property type="term" value="C:gamma-secretase complex"/>
    <property type="evidence" value="ECO:0007669"/>
    <property type="project" value="Ensembl"/>
</dbReference>
<dbReference type="CDD" id="cd03881">
    <property type="entry name" value="M28_Nicastrin"/>
    <property type="match status" value="1"/>
</dbReference>
<organism evidence="17 18">
    <name type="scientific">Chrysemys picta bellii</name>
    <name type="common">Western painted turtle</name>
    <name type="synonym">Emys bellii</name>
    <dbReference type="NCBI Taxonomy" id="8478"/>
    <lineage>
        <taxon>Eukaryota</taxon>
        <taxon>Metazoa</taxon>
        <taxon>Chordata</taxon>
        <taxon>Craniata</taxon>
        <taxon>Vertebrata</taxon>
        <taxon>Euteleostomi</taxon>
        <taxon>Archelosauria</taxon>
        <taxon>Testudinata</taxon>
        <taxon>Testudines</taxon>
        <taxon>Cryptodira</taxon>
        <taxon>Durocryptodira</taxon>
        <taxon>Testudinoidea</taxon>
        <taxon>Emydidae</taxon>
        <taxon>Chrysemys</taxon>
    </lineage>
</organism>
<dbReference type="GO" id="GO:0034205">
    <property type="term" value="P:amyloid-beta formation"/>
    <property type="evidence" value="ECO:0007669"/>
    <property type="project" value="Ensembl"/>
</dbReference>
<proteinExistence type="inferred from homology"/>
<evidence type="ECO:0000256" key="10">
    <source>
        <dbReference type="ARBA" id="ARBA00023180"/>
    </source>
</evidence>
<sequence length="733" mass="81502">MLCELTRLGLRRPDSISRSALACGWPGAGHLFVLVTEPSGCGLLFILNFVSFSSGFCWANSVERKIYIPLNKTAPCVRLLNATHQIGCQSSMSGDTGVIHVVEKEQDLKWVLTDGPHPPYMVLLEGELFTRELMLQLKGSSRISGLAVAISKPSPAQGFSPGLKCPNDGFGVYSNNYGPQYAHCNWTVWNPLGNGLAYEDFNFPIFLLEDANETQVIKQCYQDHNLPQNGSVPEYPLCAMQLFAHMHAVTNTVTCMRRSSLQTAFSLNPEEVCDALSDYNVWSTLKPINTSSKIDPMDEVIIVATRIDSHSFFWNVAPGAESAVASFVTHLAAAEALHKVPDVQKLPRNIMFTFFQGETFDYIGSSRMVYDMQMDKFPIRLDNIHSFLELSQVALRNSSVLWVHTDPVSRRNESIQPQVKTLVEALINSSMGANVTLQEVSQSQPLPPSSFQRFLRAKQIPGVVLADHRTSFQNRYYQSMYDTAENILMKYPEGLSPEETLDYVTDTAKSLAEVATVVARALYQLAGGTGNTSAIQADPRMVSRMLYGFLIKTNNSWFQSIIKQDLKGLLGDELPQHYIAVTTLVNTTQLVQYVLANLTGTVVNFTKEECLNPEKTPNPEKEMYVYTWVQGSRDPNSTSRVPFCVQSTVHLTKAASPAFELKQWGSTEYSTWTESRWKDIRARIFLVASKELEIITLVVGIAILILSLLATYFINAKAHVLFSSPGDGGAVAY</sequence>
<evidence type="ECO:0000256" key="12">
    <source>
        <dbReference type="ARBA" id="ARBA00037855"/>
    </source>
</evidence>
<keyword evidence="4 15" id="KW-0812">Transmembrane</keyword>
<dbReference type="GeneTree" id="ENSGT00390000014633"/>
<dbReference type="GO" id="GO:0050673">
    <property type="term" value="P:epithelial cell proliferation"/>
    <property type="evidence" value="ECO:0007669"/>
    <property type="project" value="Ensembl"/>
</dbReference>
<protein>
    <recommendedName>
        <fullName evidence="3">Nicastrin</fullName>
    </recommendedName>
</protein>
<keyword evidence="7 15" id="KW-1133">Transmembrane helix</keyword>
<dbReference type="GO" id="GO:0042500">
    <property type="term" value="F:aspartic endopeptidase activity, intramembrane cleaving"/>
    <property type="evidence" value="ECO:0007669"/>
    <property type="project" value="Ensembl"/>
</dbReference>
<keyword evidence="5" id="KW-0732">Signal</keyword>
<evidence type="ECO:0000256" key="3">
    <source>
        <dbReference type="ARBA" id="ARBA00015303"/>
    </source>
</evidence>
<dbReference type="SUPFAM" id="SSF53187">
    <property type="entry name" value="Zn-dependent exopeptidases"/>
    <property type="match status" value="1"/>
</dbReference>
<evidence type="ECO:0000256" key="8">
    <source>
        <dbReference type="ARBA" id="ARBA00023136"/>
    </source>
</evidence>
<evidence type="ECO:0000256" key="7">
    <source>
        <dbReference type="ARBA" id="ARBA00022989"/>
    </source>
</evidence>
<keyword evidence="8 15" id="KW-0472">Membrane</keyword>
<evidence type="ECO:0000256" key="9">
    <source>
        <dbReference type="ARBA" id="ARBA00023157"/>
    </source>
</evidence>
<dbReference type="GO" id="GO:0042098">
    <property type="term" value="P:T cell proliferation"/>
    <property type="evidence" value="ECO:0007669"/>
    <property type="project" value="Ensembl"/>
</dbReference>
<accession>A0A8C3IRG5</accession>
<evidence type="ECO:0000256" key="4">
    <source>
        <dbReference type="ARBA" id="ARBA00022692"/>
    </source>
</evidence>
<dbReference type="GO" id="GO:0005783">
    <property type="term" value="C:endoplasmic reticulum"/>
    <property type="evidence" value="ECO:0007669"/>
    <property type="project" value="Ensembl"/>
</dbReference>
<dbReference type="GO" id="GO:0070851">
    <property type="term" value="F:growth factor receptor binding"/>
    <property type="evidence" value="ECO:0007669"/>
    <property type="project" value="Ensembl"/>
</dbReference>
<keyword evidence="11" id="KW-0968">Cytoplasmic vesicle</keyword>
<dbReference type="GO" id="GO:0005764">
    <property type="term" value="C:lysosome"/>
    <property type="evidence" value="ECO:0007669"/>
    <property type="project" value="Ensembl"/>
</dbReference>
<feature type="transmembrane region" description="Helical" evidence="15">
    <location>
        <begin position="694"/>
        <end position="714"/>
    </location>
</feature>
<dbReference type="GO" id="GO:0008021">
    <property type="term" value="C:synaptic vesicle"/>
    <property type="evidence" value="ECO:0007669"/>
    <property type="project" value="Ensembl"/>
</dbReference>
<keyword evidence="6" id="KW-0914">Notch signaling pathway</keyword>
<evidence type="ECO:0000256" key="5">
    <source>
        <dbReference type="ARBA" id="ARBA00022729"/>
    </source>
</evidence>
<reference evidence="17" key="1">
    <citation type="submission" date="2025-08" db="UniProtKB">
        <authorList>
            <consortium name="Ensembl"/>
        </authorList>
    </citation>
    <scope>IDENTIFICATION</scope>
</reference>
<dbReference type="FunFam" id="3.40.630.10:FF:000030">
    <property type="entry name" value="nicastrin"/>
    <property type="match status" value="1"/>
</dbReference>
<dbReference type="Proteomes" id="UP000694380">
    <property type="component" value="Unplaced"/>
</dbReference>
<dbReference type="GO" id="GO:0002262">
    <property type="term" value="P:myeloid cell homeostasis"/>
    <property type="evidence" value="ECO:0007669"/>
    <property type="project" value="Ensembl"/>
</dbReference>